<evidence type="ECO:0000313" key="2">
    <source>
        <dbReference type="Proteomes" id="UP000196435"/>
    </source>
</evidence>
<organism evidence="1 2">
    <name type="scientific">Xenorhabdus innexi</name>
    <dbReference type="NCBI Taxonomy" id="290109"/>
    <lineage>
        <taxon>Bacteria</taxon>
        <taxon>Pseudomonadati</taxon>
        <taxon>Pseudomonadota</taxon>
        <taxon>Gammaproteobacteria</taxon>
        <taxon>Enterobacterales</taxon>
        <taxon>Morganellaceae</taxon>
        <taxon>Xenorhabdus</taxon>
    </lineage>
</organism>
<dbReference type="Proteomes" id="UP000196435">
    <property type="component" value="Unassembled WGS sequence"/>
</dbReference>
<accession>A0A1N6MVT7</accession>
<reference evidence="2" key="1">
    <citation type="submission" date="2016-12" db="EMBL/GenBank/DDBJ databases">
        <authorList>
            <person name="Gaudriault S."/>
        </authorList>
    </citation>
    <scope>NUCLEOTIDE SEQUENCE [LARGE SCALE GENOMIC DNA]</scope>
    <source>
        <strain evidence="2">HGB1681 (deposited as PTA-6826 in the American Type Culture Collection)</strain>
    </source>
</reference>
<dbReference type="RefSeq" id="WP_086956194.1">
    <property type="nucleotide sequence ID" value="NZ_CAWRBJ010000001.1"/>
</dbReference>
<dbReference type="EMBL" id="FTLG01000080">
    <property type="protein sequence ID" value="SIP72956.1"/>
    <property type="molecule type" value="Genomic_DNA"/>
</dbReference>
<dbReference type="AlphaFoldDB" id="A0A1N6MVT7"/>
<gene>
    <name evidence="1" type="ORF">XIS1_1700007</name>
</gene>
<name>A0A1N6MVT7_9GAMM</name>
<proteinExistence type="predicted"/>
<sequence>MAKKILLNSKPGLKELFLSFDSCLVYKMGLVDRKKFIETLTIYLLKAEDVNSTLDANYQFIHSVITLEIWLRNITMEKKKLIERIKPRKINMKIDAEKIN</sequence>
<protein>
    <submittedName>
        <fullName evidence="1">Uncharacterized protein</fullName>
    </submittedName>
</protein>
<evidence type="ECO:0000313" key="1">
    <source>
        <dbReference type="EMBL" id="SIP72956.1"/>
    </source>
</evidence>